<evidence type="ECO:0000313" key="3">
    <source>
        <dbReference type="EMBL" id="WVZ05140.1"/>
    </source>
</evidence>
<dbReference type="PANTHER" id="PTHR35046:SF26">
    <property type="entry name" value="RNA-DIRECTED DNA POLYMERASE"/>
    <property type="match status" value="1"/>
</dbReference>
<dbReference type="SUPFAM" id="SSF52540">
    <property type="entry name" value="P-loop containing nucleoside triphosphate hydrolases"/>
    <property type="match status" value="1"/>
</dbReference>
<dbReference type="InterPro" id="IPR000953">
    <property type="entry name" value="Chromo/chromo_shadow_dom"/>
</dbReference>
<dbReference type="Gene3D" id="3.40.50.300">
    <property type="entry name" value="P-loop containing nucleotide triphosphate hydrolases"/>
    <property type="match status" value="1"/>
</dbReference>
<evidence type="ECO:0008006" key="5">
    <source>
        <dbReference type="Google" id="ProtNLM"/>
    </source>
</evidence>
<dbReference type="PANTHER" id="PTHR35046">
    <property type="entry name" value="ZINC KNUCKLE (CCHC-TYPE) FAMILY PROTEIN"/>
    <property type="match status" value="1"/>
</dbReference>
<evidence type="ECO:0000313" key="4">
    <source>
        <dbReference type="Proteomes" id="UP001374535"/>
    </source>
</evidence>
<accession>A0AAQ3N9Z7</accession>
<dbReference type="InterPro" id="IPR036397">
    <property type="entry name" value="RNaseH_sf"/>
</dbReference>
<evidence type="ECO:0000259" key="1">
    <source>
        <dbReference type="PROSITE" id="PS50013"/>
    </source>
</evidence>
<dbReference type="SUPFAM" id="SSF53098">
    <property type="entry name" value="Ribonuclease H-like"/>
    <property type="match status" value="1"/>
</dbReference>
<dbReference type="EMBL" id="CP144695">
    <property type="protein sequence ID" value="WVZ05140.1"/>
    <property type="molecule type" value="Genomic_DNA"/>
</dbReference>
<feature type="domain" description="Chromo" evidence="1">
    <location>
        <begin position="342"/>
        <end position="389"/>
    </location>
</feature>
<proteinExistence type="predicted"/>
<dbReference type="Gene3D" id="3.30.420.10">
    <property type="entry name" value="Ribonuclease H-like superfamily/Ribonuclease H"/>
    <property type="match status" value="1"/>
</dbReference>
<sequence length="589" mass="67265">MKFLRDQRLIWEEQNKWISELLGYNFKIKPGKKSIAADALSRRMQYSAIHTVKFSEWEDLQAEIKQDERLKQIIQDLAVNNGEHQGYKINQGRLYYQGRLVIPKGSLKINSILREFHDSANIQKYVKKCEVCQINKYPTLSPARLLQPLPVPKQIWADISMYFIGGLPKSGGKDGHTKEVAKLFLKEVLKLHGFSKLIVSDRDKVFMSSFWTELFKLAGTKLKRQTEVVNGCLETYLMCMTGLTPFKALYGRDPPPVVRGDVPATPMEEVAVMLKPTKIEGKWSIKGDGILEIHPYKLKTLAKRVNQKLNPRYYGHYEIMERIGAEFTLVADDIVVQQLYPFMTEELELEVQPEKVLPTMEVLVKWKSLPACENSWEPLHKMMESFPELHLEDKVNFQGVGVDTNEGEGVQGQRRKIHQVYERKKWKPITWGPTCTREGIKGVRGPGNFRRADRLTFSLILALDKSQLGEVIRDKGQQLDTPGQRQLVALGRALLQQSRILVLDEATASVDTATDNLIQKIIRSEFKACTVCTIAHRIPTVIDSDQVLVLSDGRVAEYDTPTRLLEDKSSMFLKLVTEYSSRSSGIPEF</sequence>
<dbReference type="SUPFAM" id="SSF54160">
    <property type="entry name" value="Chromo domain-like"/>
    <property type="match status" value="1"/>
</dbReference>
<dbReference type="InterPro" id="IPR012337">
    <property type="entry name" value="RNaseH-like_sf"/>
</dbReference>
<name>A0AAQ3N9Z7_VIGMU</name>
<dbReference type="InterPro" id="IPR003439">
    <property type="entry name" value="ABC_transporter-like_ATP-bd"/>
</dbReference>
<protein>
    <recommendedName>
        <fullName evidence="5">ABC transporter domain-containing protein</fullName>
    </recommendedName>
</protein>
<dbReference type="PROSITE" id="PS50893">
    <property type="entry name" value="ABC_TRANSPORTER_2"/>
    <property type="match status" value="1"/>
</dbReference>
<dbReference type="PROSITE" id="PS50013">
    <property type="entry name" value="CHROMO_2"/>
    <property type="match status" value="1"/>
</dbReference>
<evidence type="ECO:0000259" key="2">
    <source>
        <dbReference type="PROSITE" id="PS50893"/>
    </source>
</evidence>
<dbReference type="GO" id="GO:0016887">
    <property type="term" value="F:ATP hydrolysis activity"/>
    <property type="evidence" value="ECO:0007669"/>
    <property type="project" value="InterPro"/>
</dbReference>
<keyword evidence="4" id="KW-1185">Reference proteome</keyword>
<reference evidence="3 4" key="1">
    <citation type="journal article" date="2023" name="Life. Sci Alliance">
        <title>Evolutionary insights into 3D genome organization and epigenetic landscape of Vigna mungo.</title>
        <authorList>
            <person name="Junaid A."/>
            <person name="Singh B."/>
            <person name="Bhatia S."/>
        </authorList>
    </citation>
    <scope>NUCLEOTIDE SEQUENCE [LARGE SCALE GENOMIC DNA]</scope>
    <source>
        <strain evidence="3">Urdbean</strain>
    </source>
</reference>
<dbReference type="GO" id="GO:0005524">
    <property type="term" value="F:ATP binding"/>
    <property type="evidence" value="ECO:0007669"/>
    <property type="project" value="InterPro"/>
</dbReference>
<dbReference type="Proteomes" id="UP001374535">
    <property type="component" value="Chromosome 6"/>
</dbReference>
<dbReference type="GO" id="GO:0003676">
    <property type="term" value="F:nucleic acid binding"/>
    <property type="evidence" value="ECO:0007669"/>
    <property type="project" value="InterPro"/>
</dbReference>
<gene>
    <name evidence="3" type="ORF">V8G54_018486</name>
</gene>
<dbReference type="InterPro" id="IPR027417">
    <property type="entry name" value="P-loop_NTPase"/>
</dbReference>
<feature type="domain" description="ABC transporter" evidence="2">
    <location>
        <begin position="274"/>
        <end position="577"/>
    </location>
</feature>
<dbReference type="AlphaFoldDB" id="A0AAQ3N9Z7"/>
<organism evidence="3 4">
    <name type="scientific">Vigna mungo</name>
    <name type="common">Black gram</name>
    <name type="synonym">Phaseolus mungo</name>
    <dbReference type="NCBI Taxonomy" id="3915"/>
    <lineage>
        <taxon>Eukaryota</taxon>
        <taxon>Viridiplantae</taxon>
        <taxon>Streptophyta</taxon>
        <taxon>Embryophyta</taxon>
        <taxon>Tracheophyta</taxon>
        <taxon>Spermatophyta</taxon>
        <taxon>Magnoliopsida</taxon>
        <taxon>eudicotyledons</taxon>
        <taxon>Gunneridae</taxon>
        <taxon>Pentapetalae</taxon>
        <taxon>rosids</taxon>
        <taxon>fabids</taxon>
        <taxon>Fabales</taxon>
        <taxon>Fabaceae</taxon>
        <taxon>Papilionoideae</taxon>
        <taxon>50 kb inversion clade</taxon>
        <taxon>NPAAA clade</taxon>
        <taxon>indigoferoid/millettioid clade</taxon>
        <taxon>Phaseoleae</taxon>
        <taxon>Vigna</taxon>
    </lineage>
</organism>
<dbReference type="InterPro" id="IPR016197">
    <property type="entry name" value="Chromo-like_dom_sf"/>
</dbReference>